<sequence length="102" mass="11603">MLLGCVASTEQLAQKGDWYTIGYQDGIRGNHQRSVSALAKLGSTKHGDYDQGYLTGIEEFCNPNHAYQMGLTGKYYDGVCEGTEEAQKFRMEWQRGWYEYSN</sequence>
<dbReference type="AlphaFoldDB" id="A0A427U1J9"/>
<organism evidence="1 2">
    <name type="scientific">Vibrio pectenicida</name>
    <dbReference type="NCBI Taxonomy" id="62763"/>
    <lineage>
        <taxon>Bacteria</taxon>
        <taxon>Pseudomonadati</taxon>
        <taxon>Pseudomonadota</taxon>
        <taxon>Gammaproteobacteria</taxon>
        <taxon>Vibrionales</taxon>
        <taxon>Vibrionaceae</taxon>
        <taxon>Vibrio</taxon>
    </lineage>
</organism>
<accession>A0A427U1J9</accession>
<dbReference type="RefSeq" id="WP_125322273.1">
    <property type="nucleotide sequence ID" value="NZ_AP024889.1"/>
</dbReference>
<dbReference type="EMBL" id="RSFA01000063">
    <property type="protein sequence ID" value="RSD30536.1"/>
    <property type="molecule type" value="Genomic_DNA"/>
</dbReference>
<name>A0A427U1J9_9VIBR</name>
<comment type="caution">
    <text evidence="1">The sequence shown here is derived from an EMBL/GenBank/DDBJ whole genome shotgun (WGS) entry which is preliminary data.</text>
</comment>
<keyword evidence="2" id="KW-1185">Reference proteome</keyword>
<protein>
    <submittedName>
        <fullName evidence="1">DUF2799 domain-containing protein</fullName>
    </submittedName>
</protein>
<dbReference type="Pfam" id="PF10973">
    <property type="entry name" value="DUF2799"/>
    <property type="match status" value="1"/>
</dbReference>
<dbReference type="OrthoDB" id="5917215at2"/>
<evidence type="ECO:0000313" key="2">
    <source>
        <dbReference type="Proteomes" id="UP000269041"/>
    </source>
</evidence>
<proteinExistence type="predicted"/>
<gene>
    <name evidence="1" type="ORF">EJA03_13435</name>
</gene>
<reference evidence="1 2" key="1">
    <citation type="submission" date="2018-12" db="EMBL/GenBank/DDBJ databases">
        <title>Genomic taxonomy of the Vibrionaceae family.</title>
        <authorList>
            <person name="Gomez-Gil B."/>
            <person name="Enciso-Ibarra K."/>
        </authorList>
    </citation>
    <scope>NUCLEOTIDE SEQUENCE [LARGE SCALE GENOMIC DNA]</scope>
    <source>
        <strain evidence="1 2">CAIM 594</strain>
    </source>
</reference>
<dbReference type="Proteomes" id="UP000269041">
    <property type="component" value="Unassembled WGS sequence"/>
</dbReference>
<evidence type="ECO:0000313" key="1">
    <source>
        <dbReference type="EMBL" id="RSD30536.1"/>
    </source>
</evidence>
<dbReference type="InterPro" id="IPR021242">
    <property type="entry name" value="DUF2799"/>
</dbReference>